<name>A0ABX5LP22_9BACT</name>
<protein>
    <submittedName>
        <fullName evidence="2">Phage abortive infection protein</fullName>
    </submittedName>
</protein>
<proteinExistence type="predicted"/>
<keyword evidence="3" id="KW-1185">Reference proteome</keyword>
<organism evidence="2 3">
    <name type="scientific">Hallerella porci</name>
    <dbReference type="NCBI Taxonomy" id="1945871"/>
    <lineage>
        <taxon>Bacteria</taxon>
        <taxon>Pseudomonadati</taxon>
        <taxon>Fibrobacterota</taxon>
        <taxon>Fibrobacteria</taxon>
        <taxon>Fibrobacterales</taxon>
        <taxon>Fibrobacteraceae</taxon>
        <taxon>Hallerella</taxon>
    </lineage>
</organism>
<keyword evidence="1" id="KW-1133">Transmembrane helix</keyword>
<comment type="caution">
    <text evidence="2">The sequence shown here is derived from an EMBL/GenBank/DDBJ whole genome shotgun (WGS) entry which is preliminary data.</text>
</comment>
<evidence type="ECO:0000256" key="1">
    <source>
        <dbReference type="SAM" id="Phobius"/>
    </source>
</evidence>
<evidence type="ECO:0000313" key="2">
    <source>
        <dbReference type="EMBL" id="PWL03871.1"/>
    </source>
</evidence>
<evidence type="ECO:0000313" key="3">
    <source>
        <dbReference type="Proteomes" id="UP000245523"/>
    </source>
</evidence>
<gene>
    <name evidence="2" type="ORF">B0H50_10242</name>
</gene>
<accession>A0ABX5LP22</accession>
<sequence length="384" mass="45233">MILKTIKLLLLFVILIFFAIKVIPYITTQFDYTNFFTEIHSSFPVLYNGNTILDSNHIKADLSTINNGVSILNPFIAIAAAIVTGLAFFVQYTANQQLKNDSAKQQEERQFYEMLKIHRENVEKFDIVSAGVGAQYSRIIPDSNGITKLREIPAIQEYVHHHHKGQNAIRCMLHEFLFLYACFQSNEKIKNDSLQDQNFKKAYAVFFEGIERAFSAEDKSQDDYKNLKTVKDAIHSQNFNKLQKIEELSKFHQLEQSILFQGHRHILNAYYRNLFLIVKSVVKSNIFDKKEKEKYLKILRAQMPDEEQTLLFFNWKSGYGSAWEDKDNHFFTKWKMIHNIELKNFEYSEDGKLYKDENDLYKEFTNLKEADKKDLFEFVSRRNK</sequence>
<keyword evidence="1" id="KW-0472">Membrane</keyword>
<dbReference type="RefSeq" id="WP_106197617.1">
    <property type="nucleotide sequence ID" value="NZ_QGHD01000002.1"/>
</dbReference>
<dbReference type="Proteomes" id="UP000245523">
    <property type="component" value="Unassembled WGS sequence"/>
</dbReference>
<feature type="transmembrane region" description="Helical" evidence="1">
    <location>
        <begin position="71"/>
        <end position="90"/>
    </location>
</feature>
<dbReference type="EMBL" id="QGHD01000002">
    <property type="protein sequence ID" value="PWL03871.1"/>
    <property type="molecule type" value="Genomic_DNA"/>
</dbReference>
<keyword evidence="1" id="KW-0812">Transmembrane</keyword>
<reference evidence="2 3" key="1">
    <citation type="submission" date="2018-05" db="EMBL/GenBank/DDBJ databases">
        <title>Animal gut microbial communities from fecal samples from Wisconsin, USA.</title>
        <authorList>
            <person name="Neumann A."/>
        </authorList>
    </citation>
    <scope>NUCLEOTIDE SEQUENCE [LARGE SCALE GENOMIC DNA]</scope>
    <source>
        <strain evidence="2 3">UWS4</strain>
    </source>
</reference>
<dbReference type="Pfam" id="PF16872">
    <property type="entry name" value="putAbiC"/>
    <property type="match status" value="1"/>
</dbReference>
<dbReference type="InterPro" id="IPR031709">
    <property type="entry name" value="PutAbiC"/>
</dbReference>